<protein>
    <submittedName>
        <fullName evidence="1">Uncharacterized protein</fullName>
    </submittedName>
</protein>
<reference evidence="2" key="1">
    <citation type="journal article" date="2022" name="Mol. Ecol. Resour.">
        <title>The genomes of chicory, endive, great burdock and yacon provide insights into Asteraceae palaeo-polyploidization history and plant inulin production.</title>
        <authorList>
            <person name="Fan W."/>
            <person name="Wang S."/>
            <person name="Wang H."/>
            <person name="Wang A."/>
            <person name="Jiang F."/>
            <person name="Liu H."/>
            <person name="Zhao H."/>
            <person name="Xu D."/>
            <person name="Zhang Y."/>
        </authorList>
    </citation>
    <scope>NUCLEOTIDE SEQUENCE [LARGE SCALE GENOMIC DNA]</scope>
    <source>
        <strain evidence="2">cv. Punajuju</strain>
    </source>
</reference>
<sequence>MPTISTMSLRLIFSDLRIMLKLIFSVSKDFAPAREESISNHGENGPLRYDEEARRIRGEKAKVNFPVKASLGKPQFQKAVQKLNPTSNHLGYVEEKAQVNPAATLEYMPAAKPFIPSEITA</sequence>
<accession>A0ACB9GFV1</accession>
<comment type="caution">
    <text evidence="1">The sequence shown here is derived from an EMBL/GenBank/DDBJ whole genome shotgun (WGS) entry which is preliminary data.</text>
</comment>
<gene>
    <name evidence="1" type="ORF">L2E82_12563</name>
</gene>
<organism evidence="1 2">
    <name type="scientific">Cichorium intybus</name>
    <name type="common">Chicory</name>
    <dbReference type="NCBI Taxonomy" id="13427"/>
    <lineage>
        <taxon>Eukaryota</taxon>
        <taxon>Viridiplantae</taxon>
        <taxon>Streptophyta</taxon>
        <taxon>Embryophyta</taxon>
        <taxon>Tracheophyta</taxon>
        <taxon>Spermatophyta</taxon>
        <taxon>Magnoliopsida</taxon>
        <taxon>eudicotyledons</taxon>
        <taxon>Gunneridae</taxon>
        <taxon>Pentapetalae</taxon>
        <taxon>asterids</taxon>
        <taxon>campanulids</taxon>
        <taxon>Asterales</taxon>
        <taxon>Asteraceae</taxon>
        <taxon>Cichorioideae</taxon>
        <taxon>Cichorieae</taxon>
        <taxon>Cichoriinae</taxon>
        <taxon>Cichorium</taxon>
    </lineage>
</organism>
<reference evidence="1 2" key="2">
    <citation type="journal article" date="2022" name="Mol. Ecol. Resour.">
        <title>The genomes of chicory, endive, great burdock and yacon provide insights into Asteraceae paleo-polyploidization history and plant inulin production.</title>
        <authorList>
            <person name="Fan W."/>
            <person name="Wang S."/>
            <person name="Wang H."/>
            <person name="Wang A."/>
            <person name="Jiang F."/>
            <person name="Liu H."/>
            <person name="Zhao H."/>
            <person name="Xu D."/>
            <person name="Zhang Y."/>
        </authorList>
    </citation>
    <scope>NUCLEOTIDE SEQUENCE [LARGE SCALE GENOMIC DNA]</scope>
    <source>
        <strain evidence="2">cv. Punajuju</strain>
        <tissue evidence="1">Leaves</tissue>
    </source>
</reference>
<keyword evidence="2" id="KW-1185">Reference proteome</keyword>
<name>A0ACB9GFV1_CICIN</name>
<proteinExistence type="predicted"/>
<evidence type="ECO:0000313" key="2">
    <source>
        <dbReference type="Proteomes" id="UP001055811"/>
    </source>
</evidence>
<dbReference type="Proteomes" id="UP001055811">
    <property type="component" value="Linkage Group LG02"/>
</dbReference>
<dbReference type="EMBL" id="CM042010">
    <property type="protein sequence ID" value="KAI3782514.1"/>
    <property type="molecule type" value="Genomic_DNA"/>
</dbReference>
<evidence type="ECO:0000313" key="1">
    <source>
        <dbReference type="EMBL" id="KAI3782514.1"/>
    </source>
</evidence>